<name>A0A6C0KM35_9ZZZZ</name>
<dbReference type="SUPFAM" id="SSF53639">
    <property type="entry name" value="AraD/HMP-PK domain-like"/>
    <property type="match status" value="1"/>
</dbReference>
<feature type="domain" description="Class II aldolase/adducin N-terminal" evidence="1">
    <location>
        <begin position="10"/>
        <end position="179"/>
    </location>
</feature>
<dbReference type="EMBL" id="MN740926">
    <property type="protein sequence ID" value="QHU18231.1"/>
    <property type="molecule type" value="Genomic_DNA"/>
</dbReference>
<dbReference type="AlphaFoldDB" id="A0A6C0KM35"/>
<dbReference type="SMART" id="SM01007">
    <property type="entry name" value="Aldolase_II"/>
    <property type="match status" value="1"/>
</dbReference>
<accession>A0A6C0KM35</accession>
<proteinExistence type="predicted"/>
<evidence type="ECO:0000313" key="2">
    <source>
        <dbReference type="EMBL" id="QHU18231.1"/>
    </source>
</evidence>
<dbReference type="InterPro" id="IPR036409">
    <property type="entry name" value="Aldolase_II/adducin_N_sf"/>
</dbReference>
<dbReference type="Gene3D" id="3.40.225.10">
    <property type="entry name" value="Class II aldolase/adducin N-terminal domain"/>
    <property type="match status" value="1"/>
</dbReference>
<organism evidence="2">
    <name type="scientific">viral metagenome</name>
    <dbReference type="NCBI Taxonomy" id="1070528"/>
    <lineage>
        <taxon>unclassified sequences</taxon>
        <taxon>metagenomes</taxon>
        <taxon>organismal metagenomes</taxon>
    </lineage>
</organism>
<reference evidence="2" key="1">
    <citation type="journal article" date="2020" name="Nature">
        <title>Giant virus diversity and host interactions through global metagenomics.</title>
        <authorList>
            <person name="Schulz F."/>
            <person name="Roux S."/>
            <person name="Paez-Espino D."/>
            <person name="Jungbluth S."/>
            <person name="Walsh D.A."/>
            <person name="Denef V.J."/>
            <person name="McMahon K.D."/>
            <person name="Konstantinidis K.T."/>
            <person name="Eloe-Fadrosh E.A."/>
            <person name="Kyrpides N.C."/>
            <person name="Woyke T."/>
        </authorList>
    </citation>
    <scope>NUCLEOTIDE SEQUENCE</scope>
    <source>
        <strain evidence="2">GVMAG-S-3300013006-138</strain>
    </source>
</reference>
<dbReference type="Pfam" id="PF00596">
    <property type="entry name" value="Aldolase_II"/>
    <property type="match status" value="1"/>
</dbReference>
<protein>
    <recommendedName>
        <fullName evidence="1">Class II aldolase/adducin N-terminal domain-containing protein</fullName>
    </recommendedName>
</protein>
<sequence>MTYTQMALKEYVKTCIHLGSYHELIQGSGGNFSVKEEDILIIKSSGRVLAETTETSGFVKCSIEKLKECMKNPSIPIEASVIGGSGEHSGDQGAKPSMEIFFHLLPHKWCIHIHPITFLVHLCQSTWTSLKSSYSVAYIPYLTPGKDLSFHILNNYKGERVLFLKNHGIIVCGASREEVYTILDDLYIVNNISKFNKGEFSQSYALSEYIESRIQEPVVLKHCKSRHVFHGRLFLPITPDISLFLKHSPMVKEVKNESLEHLFDSYYKIFSCAPSIIKIMNNMYICAKTHHRCVMIEEILDAYLEIYQNSIVGKLDFFDDSAVTTLTCSESEKYRLGLQ</sequence>
<dbReference type="InterPro" id="IPR001303">
    <property type="entry name" value="Aldolase_II/adducin_N"/>
</dbReference>
<evidence type="ECO:0000259" key="1">
    <source>
        <dbReference type="SMART" id="SM01007"/>
    </source>
</evidence>